<feature type="region of interest" description="Disordered" evidence="1">
    <location>
        <begin position="34"/>
        <end position="95"/>
    </location>
</feature>
<sequence length="409" mass="46085">MNSNAMVDSSSSVQPFGLMESAWRRYRRDFENENENNYDYNGDGSDNGGGDTWQKRNAKTGRAVATDTRGYPSNGFVNLSNNDGNDEDASNARQKRNEEIRRINLSAMCIANIFQMEDKHLPDPLVKIYEQCLVTRQENPDDEQNRVTLRVCNYLFKNWHDTRNDLNFMRDIMKIVTTFARKFNSHAIVLDQAIDGCPISKYRVWVTLLRRLGKEARGRSLGELLAQKRYLDRGNGGAGILSFNDTAALNDDNLFDPRDFDESETGGFLTRVMEWPTVSYAKEVAKYLLRTACKLSSTKFSSFEKYGNEFFRESVPSWASQESSETAAAAGSTTKFSNLQLSRESQNARSRVMKFLLNDKVVVPVSTATSNRRENNDVEIVKSKVAPSGTTTMTNTARKAGTTADIATT</sequence>
<reference evidence="2" key="2">
    <citation type="journal article" date="2023" name="Commun. Biol.">
        <title>Intrasexual cuticular hydrocarbon dimorphism in a wasp sheds light on hydrocarbon biosynthesis genes in Hymenoptera.</title>
        <authorList>
            <person name="Moris V.C."/>
            <person name="Podsiadlowski L."/>
            <person name="Martin S."/>
            <person name="Oeyen J.P."/>
            <person name="Donath A."/>
            <person name="Petersen M."/>
            <person name="Wilbrandt J."/>
            <person name="Misof B."/>
            <person name="Liedtke D."/>
            <person name="Thamm M."/>
            <person name="Scheiner R."/>
            <person name="Schmitt T."/>
            <person name="Niehuis O."/>
        </authorList>
    </citation>
    <scope>NUCLEOTIDE SEQUENCE</scope>
    <source>
        <strain evidence="2">GBR_01_08_01A</strain>
    </source>
</reference>
<dbReference type="AlphaFoldDB" id="A0AAD9VHH3"/>
<dbReference type="Proteomes" id="UP001258017">
    <property type="component" value="Unassembled WGS sequence"/>
</dbReference>
<name>A0AAD9VHH3_9HYME</name>
<reference evidence="2" key="1">
    <citation type="submission" date="2021-08" db="EMBL/GenBank/DDBJ databases">
        <authorList>
            <person name="Misof B."/>
            <person name="Oliver O."/>
            <person name="Podsiadlowski L."/>
            <person name="Donath A."/>
            <person name="Peters R."/>
            <person name="Mayer C."/>
            <person name="Rust J."/>
            <person name="Gunkel S."/>
            <person name="Lesny P."/>
            <person name="Martin S."/>
            <person name="Oeyen J.P."/>
            <person name="Petersen M."/>
            <person name="Panagiotis P."/>
            <person name="Wilbrandt J."/>
            <person name="Tanja T."/>
        </authorList>
    </citation>
    <scope>NUCLEOTIDE SEQUENCE</scope>
    <source>
        <strain evidence="2">GBR_01_08_01A</strain>
        <tissue evidence="2">Thorax + abdomen</tissue>
    </source>
</reference>
<proteinExistence type="predicted"/>
<gene>
    <name evidence="2" type="ORF">KPH14_013062</name>
</gene>
<evidence type="ECO:0000256" key="1">
    <source>
        <dbReference type="SAM" id="MobiDB-lite"/>
    </source>
</evidence>
<keyword evidence="3" id="KW-1185">Reference proteome</keyword>
<evidence type="ECO:0000313" key="3">
    <source>
        <dbReference type="Proteomes" id="UP001258017"/>
    </source>
</evidence>
<feature type="compositionally biased region" description="Low complexity" evidence="1">
    <location>
        <begin position="35"/>
        <end position="44"/>
    </location>
</feature>
<protein>
    <submittedName>
        <fullName evidence="2">Uncharacterized protein</fullName>
    </submittedName>
</protein>
<comment type="caution">
    <text evidence="2">The sequence shown here is derived from an EMBL/GenBank/DDBJ whole genome shotgun (WGS) entry which is preliminary data.</text>
</comment>
<evidence type="ECO:0000313" key="2">
    <source>
        <dbReference type="EMBL" id="KAK2574743.1"/>
    </source>
</evidence>
<feature type="non-terminal residue" evidence="2">
    <location>
        <position position="409"/>
    </location>
</feature>
<accession>A0AAD9VHH3</accession>
<dbReference type="EMBL" id="JAIFRP010005085">
    <property type="protein sequence ID" value="KAK2574743.1"/>
    <property type="molecule type" value="Genomic_DNA"/>
</dbReference>
<organism evidence="2 3">
    <name type="scientific">Odynerus spinipes</name>
    <dbReference type="NCBI Taxonomy" id="1348599"/>
    <lineage>
        <taxon>Eukaryota</taxon>
        <taxon>Metazoa</taxon>
        <taxon>Ecdysozoa</taxon>
        <taxon>Arthropoda</taxon>
        <taxon>Hexapoda</taxon>
        <taxon>Insecta</taxon>
        <taxon>Pterygota</taxon>
        <taxon>Neoptera</taxon>
        <taxon>Endopterygota</taxon>
        <taxon>Hymenoptera</taxon>
        <taxon>Apocrita</taxon>
        <taxon>Aculeata</taxon>
        <taxon>Vespoidea</taxon>
        <taxon>Vespidae</taxon>
        <taxon>Eumeninae</taxon>
        <taxon>Odynerus</taxon>
    </lineage>
</organism>